<comment type="similarity">
    <text evidence="3">Belongs to the 2-oxoacid dehydrogenase family.</text>
</comment>
<dbReference type="Pfam" id="PF00364">
    <property type="entry name" value="Biotin_lipoyl"/>
    <property type="match status" value="1"/>
</dbReference>
<dbReference type="PANTHER" id="PTHR43416">
    <property type="entry name" value="DIHYDROLIPOYLLYSINE-RESIDUE SUCCINYLTRANSFERASE COMPONENT OF 2-OXOGLUTARATE DEHYDROGENASE COMPLEX, MITOCHONDRIAL-RELATED"/>
    <property type="match status" value="1"/>
</dbReference>
<keyword evidence="15" id="KW-1185">Reference proteome</keyword>
<dbReference type="InterPro" id="IPR050537">
    <property type="entry name" value="2-oxoacid_dehydrogenase"/>
</dbReference>
<evidence type="ECO:0000256" key="5">
    <source>
        <dbReference type="ARBA" id="ARBA00022532"/>
    </source>
</evidence>
<evidence type="ECO:0000256" key="12">
    <source>
        <dbReference type="SAM" id="MobiDB-lite"/>
    </source>
</evidence>
<evidence type="ECO:0000256" key="2">
    <source>
        <dbReference type="ARBA" id="ARBA00005145"/>
    </source>
</evidence>
<feature type="compositionally biased region" description="Low complexity" evidence="12">
    <location>
        <begin position="116"/>
        <end position="143"/>
    </location>
</feature>
<keyword evidence="11" id="KW-0175">Coiled coil</keyword>
<dbReference type="PROSITE" id="PS50968">
    <property type="entry name" value="BIOTINYL_LIPOYL"/>
    <property type="match status" value="1"/>
</dbReference>
<evidence type="ECO:0000256" key="1">
    <source>
        <dbReference type="ARBA" id="ARBA00001938"/>
    </source>
</evidence>
<evidence type="ECO:0000256" key="4">
    <source>
        <dbReference type="ARBA" id="ARBA00012945"/>
    </source>
</evidence>
<dbReference type="GO" id="GO:0045252">
    <property type="term" value="C:oxoglutarate dehydrogenase complex"/>
    <property type="evidence" value="ECO:0007669"/>
    <property type="project" value="InterPro"/>
</dbReference>
<dbReference type="PANTHER" id="PTHR43416:SF5">
    <property type="entry name" value="DIHYDROLIPOYLLYSINE-RESIDUE SUCCINYLTRANSFERASE COMPONENT OF 2-OXOGLUTARATE DEHYDROGENASE COMPLEX, MITOCHONDRIAL"/>
    <property type="match status" value="1"/>
</dbReference>
<keyword evidence="7" id="KW-0450">Lipoyl</keyword>
<dbReference type="EMBL" id="JAGSXJ010000014">
    <property type="protein sequence ID" value="KAH6685840.1"/>
    <property type="molecule type" value="Genomic_DNA"/>
</dbReference>
<evidence type="ECO:0000313" key="15">
    <source>
        <dbReference type="Proteomes" id="UP000770015"/>
    </source>
</evidence>
<dbReference type="InterPro" id="IPR003016">
    <property type="entry name" value="2-oxoA_DH_lipoyl-BS"/>
</dbReference>
<dbReference type="CDD" id="cd06849">
    <property type="entry name" value="lipoyl_domain"/>
    <property type="match status" value="1"/>
</dbReference>
<dbReference type="InterPro" id="IPR023213">
    <property type="entry name" value="CAT-like_dom_sf"/>
</dbReference>
<feature type="domain" description="Lipoyl-binding" evidence="13">
    <location>
        <begin position="29"/>
        <end position="104"/>
    </location>
</feature>
<evidence type="ECO:0000259" key="13">
    <source>
        <dbReference type="PROSITE" id="PS50968"/>
    </source>
</evidence>
<comment type="cofactor">
    <cofactor evidence="1">
        <name>(R)-lipoate</name>
        <dbReference type="ChEBI" id="CHEBI:83088"/>
    </cofactor>
</comment>
<keyword evidence="6" id="KW-0808">Transferase</keyword>
<evidence type="ECO:0000256" key="11">
    <source>
        <dbReference type="SAM" id="Coils"/>
    </source>
</evidence>
<dbReference type="SUPFAM" id="SSF51230">
    <property type="entry name" value="Single hybrid motif"/>
    <property type="match status" value="1"/>
</dbReference>
<protein>
    <recommendedName>
        <fullName evidence="4">dihydrolipoyllysine-residue succinyltransferase</fullName>
        <ecNumber evidence="4">2.3.1.61</ecNumber>
    </recommendedName>
    <alternativeName>
        <fullName evidence="10">2-oxoglutarate dehydrogenase complex component E2</fullName>
    </alternativeName>
</protein>
<name>A0A9P8VA80_9PEZI</name>
<dbReference type="OrthoDB" id="5391403at2759"/>
<organism evidence="14 15">
    <name type="scientific">Plectosphaerella plurivora</name>
    <dbReference type="NCBI Taxonomy" id="936078"/>
    <lineage>
        <taxon>Eukaryota</taxon>
        <taxon>Fungi</taxon>
        <taxon>Dikarya</taxon>
        <taxon>Ascomycota</taxon>
        <taxon>Pezizomycotina</taxon>
        <taxon>Sordariomycetes</taxon>
        <taxon>Hypocreomycetidae</taxon>
        <taxon>Glomerellales</taxon>
        <taxon>Plectosphaerellaceae</taxon>
        <taxon>Plectosphaerella</taxon>
    </lineage>
</organism>
<dbReference type="Gene3D" id="2.40.50.100">
    <property type="match status" value="1"/>
</dbReference>
<evidence type="ECO:0000256" key="10">
    <source>
        <dbReference type="ARBA" id="ARBA00032406"/>
    </source>
</evidence>
<evidence type="ECO:0000313" key="14">
    <source>
        <dbReference type="EMBL" id="KAH6685840.1"/>
    </source>
</evidence>
<keyword evidence="8" id="KW-0809">Transit peptide</keyword>
<sequence length="425" mass="46833">MRPLLLQRLPTFASLPPRFFTSFPALRADIIIKVPQMAESINEGTLSTFLKQVGDRVEADDEVASIETDKIDVAVTAQEGGILRELLVEEGDVVTVGQPVARLETGDATTSTSDPASETSTTREGTGEAAQVVPEPQVKAKPVPQQPSEPTPLPQQAQHQPPAETKAPREAKTPTPQHEVLPNHVQSHPTGPSRFEREEKMTRMRKTIATRLKQSQNICASLTTMQEVDMSALIAWRAKYKEEVAETHGVRLGYMGAFTKAATLAAQEVPQINASIDTDREIITYRDYVDVSIAVSSPKGLVTPVIRNTDKATIVELEREIAEMAKKARDGKLTMDDLQGGNFSISNPGIFGSMFGTPLINYPQAAVFNMNSIMQRPVVVDGKLEIRPMMYITVTYDHRLIDGREAVTFLNTVKKYIQDPSRMLL</sequence>
<dbReference type="NCBIfam" id="TIGR01347">
    <property type="entry name" value="sucB"/>
    <property type="match status" value="1"/>
</dbReference>
<dbReference type="FunFam" id="3.30.559.10:FF:000007">
    <property type="entry name" value="Dihydrolipoamide acetyltransferase component of pyruvate dehydrogenase complex"/>
    <property type="match status" value="1"/>
</dbReference>
<dbReference type="EC" id="2.3.1.61" evidence="4"/>
<evidence type="ECO:0000256" key="3">
    <source>
        <dbReference type="ARBA" id="ARBA00007317"/>
    </source>
</evidence>
<evidence type="ECO:0000256" key="7">
    <source>
        <dbReference type="ARBA" id="ARBA00022823"/>
    </source>
</evidence>
<proteinExistence type="inferred from homology"/>
<dbReference type="GO" id="GO:0006099">
    <property type="term" value="P:tricarboxylic acid cycle"/>
    <property type="evidence" value="ECO:0007669"/>
    <property type="project" value="UniProtKB-KW"/>
</dbReference>
<feature type="compositionally biased region" description="Pro residues" evidence="12">
    <location>
        <begin position="144"/>
        <end position="153"/>
    </location>
</feature>
<evidence type="ECO:0000256" key="9">
    <source>
        <dbReference type="ARBA" id="ARBA00023315"/>
    </source>
</evidence>
<evidence type="ECO:0000256" key="8">
    <source>
        <dbReference type="ARBA" id="ARBA00022946"/>
    </source>
</evidence>
<dbReference type="InterPro" id="IPR001078">
    <property type="entry name" value="2-oxoacid_DH_actylTfrase"/>
</dbReference>
<dbReference type="PROSITE" id="PS00189">
    <property type="entry name" value="LIPOYL"/>
    <property type="match status" value="1"/>
</dbReference>
<evidence type="ECO:0000256" key="6">
    <source>
        <dbReference type="ARBA" id="ARBA00022679"/>
    </source>
</evidence>
<comment type="caution">
    <text evidence="14">The sequence shown here is derived from an EMBL/GenBank/DDBJ whole genome shotgun (WGS) entry which is preliminary data.</text>
</comment>
<dbReference type="InterPro" id="IPR011053">
    <property type="entry name" value="Single_hybrid_motif"/>
</dbReference>
<accession>A0A9P8VA80</accession>
<comment type="pathway">
    <text evidence="2">Amino-acid degradation; L-lysine degradation via saccharopine pathway; glutaryl-CoA from L-lysine: step 6/6.</text>
</comment>
<dbReference type="Pfam" id="PF00198">
    <property type="entry name" value="2-oxoacid_dh"/>
    <property type="match status" value="1"/>
</dbReference>
<reference evidence="14" key="1">
    <citation type="journal article" date="2021" name="Nat. Commun.">
        <title>Genetic determinants of endophytism in the Arabidopsis root mycobiome.</title>
        <authorList>
            <person name="Mesny F."/>
            <person name="Miyauchi S."/>
            <person name="Thiergart T."/>
            <person name="Pickel B."/>
            <person name="Atanasova L."/>
            <person name="Karlsson M."/>
            <person name="Huettel B."/>
            <person name="Barry K.W."/>
            <person name="Haridas S."/>
            <person name="Chen C."/>
            <person name="Bauer D."/>
            <person name="Andreopoulos W."/>
            <person name="Pangilinan J."/>
            <person name="LaButti K."/>
            <person name="Riley R."/>
            <person name="Lipzen A."/>
            <person name="Clum A."/>
            <person name="Drula E."/>
            <person name="Henrissat B."/>
            <person name="Kohler A."/>
            <person name="Grigoriev I.V."/>
            <person name="Martin F.M."/>
            <person name="Hacquard S."/>
        </authorList>
    </citation>
    <scope>NUCLEOTIDE SEQUENCE</scope>
    <source>
        <strain evidence="14">MPI-SDFR-AT-0117</strain>
    </source>
</reference>
<dbReference type="Proteomes" id="UP000770015">
    <property type="component" value="Unassembled WGS sequence"/>
</dbReference>
<keyword evidence="5" id="KW-0816">Tricarboxylic acid cycle</keyword>
<dbReference type="InterPro" id="IPR006255">
    <property type="entry name" value="SucB"/>
</dbReference>
<dbReference type="GO" id="GO:0005739">
    <property type="term" value="C:mitochondrion"/>
    <property type="evidence" value="ECO:0007669"/>
    <property type="project" value="TreeGrafter"/>
</dbReference>
<dbReference type="SUPFAM" id="SSF52777">
    <property type="entry name" value="CoA-dependent acyltransferases"/>
    <property type="match status" value="1"/>
</dbReference>
<keyword evidence="9" id="KW-0012">Acyltransferase</keyword>
<dbReference type="GO" id="GO:0004149">
    <property type="term" value="F:dihydrolipoyllysine-residue succinyltransferase activity"/>
    <property type="evidence" value="ECO:0007669"/>
    <property type="project" value="UniProtKB-EC"/>
</dbReference>
<dbReference type="Gene3D" id="3.30.559.10">
    <property type="entry name" value="Chloramphenicol acetyltransferase-like domain"/>
    <property type="match status" value="1"/>
</dbReference>
<dbReference type="AlphaFoldDB" id="A0A9P8VA80"/>
<gene>
    <name evidence="14" type="ORF">F5X68DRAFT_135882</name>
</gene>
<dbReference type="InterPro" id="IPR000089">
    <property type="entry name" value="Biotin_lipoyl"/>
</dbReference>
<feature type="region of interest" description="Disordered" evidence="12">
    <location>
        <begin position="98"/>
        <end position="196"/>
    </location>
</feature>
<feature type="coiled-coil region" evidence="11">
    <location>
        <begin position="307"/>
        <end position="334"/>
    </location>
</feature>